<feature type="domain" description="ABC transporter" evidence="7">
    <location>
        <begin position="7"/>
        <end position="245"/>
    </location>
</feature>
<dbReference type="PANTHER" id="PTHR43166">
    <property type="entry name" value="AMINO ACID IMPORT ATP-BINDING PROTEIN"/>
    <property type="match status" value="1"/>
</dbReference>
<dbReference type="Gene3D" id="3.40.50.300">
    <property type="entry name" value="P-loop containing nucleotide triphosphate hydrolases"/>
    <property type="match status" value="1"/>
</dbReference>
<evidence type="ECO:0000256" key="3">
    <source>
        <dbReference type="ARBA" id="ARBA00022475"/>
    </source>
</evidence>
<keyword evidence="5 8" id="KW-0067">ATP-binding</keyword>
<evidence type="ECO:0000256" key="4">
    <source>
        <dbReference type="ARBA" id="ARBA00022741"/>
    </source>
</evidence>
<keyword evidence="3" id="KW-1003">Cell membrane</keyword>
<keyword evidence="9" id="KW-1185">Reference proteome</keyword>
<evidence type="ECO:0000256" key="5">
    <source>
        <dbReference type="ARBA" id="ARBA00022840"/>
    </source>
</evidence>
<dbReference type="InterPro" id="IPR030679">
    <property type="entry name" value="ABC_ATPase_HisP-typ"/>
</dbReference>
<dbReference type="GO" id="GO:0015424">
    <property type="term" value="F:ABC-type amino acid transporter activity"/>
    <property type="evidence" value="ECO:0007669"/>
    <property type="project" value="InterPro"/>
</dbReference>
<dbReference type="PROSITE" id="PS00211">
    <property type="entry name" value="ABC_TRANSPORTER_1"/>
    <property type="match status" value="1"/>
</dbReference>
<dbReference type="PANTHER" id="PTHR43166:SF35">
    <property type="entry name" value="L-CYSTINE IMPORT ATP-BINDING PROTEIN TCYN"/>
    <property type="match status" value="1"/>
</dbReference>
<dbReference type="GO" id="GO:0005886">
    <property type="term" value="C:plasma membrane"/>
    <property type="evidence" value="ECO:0007669"/>
    <property type="project" value="UniProtKB-SubCell"/>
</dbReference>
<dbReference type="AlphaFoldDB" id="A0A6N7WAN8"/>
<dbReference type="InterPro" id="IPR017871">
    <property type="entry name" value="ABC_transporter-like_CS"/>
</dbReference>
<dbReference type="SUPFAM" id="SSF52540">
    <property type="entry name" value="P-loop containing nucleoside triphosphate hydrolases"/>
    <property type="match status" value="1"/>
</dbReference>
<sequence length="252" mass="27316">MSLPNLLTVRNLHKAYGPKKVLKGVDLDVPAGTVTAMIGPSGSGKTTFLRSLNALEIPELGIVSIDQVSVDYGASPKKPALRQLRAQSGMVFQSHNLFPHRTVLENIIEGPVYAKGIDKTNATEQAHEYLKQVGLSEFADRYPGQLSGGQQQRVGIARALALEPKLLLFDEPTSALDPETVGDVLGVMRDLAEQGWTIVVVTHEIAFARDIADQVLFLDEGVVAERGSAADVLDTPSNPRTRQFLGRVLDRI</sequence>
<dbReference type="CDD" id="cd03262">
    <property type="entry name" value="ABC_HisP_GlnQ"/>
    <property type="match status" value="1"/>
</dbReference>
<keyword evidence="6" id="KW-0472">Membrane</keyword>
<accession>A0A6N7WAN8</accession>
<name>A0A6N7WAN8_9ACTO</name>
<organism evidence="8 9">
    <name type="scientific">Scrofimicrobium canadense</name>
    <dbReference type="NCBI Taxonomy" id="2652290"/>
    <lineage>
        <taxon>Bacteria</taxon>
        <taxon>Bacillati</taxon>
        <taxon>Actinomycetota</taxon>
        <taxon>Actinomycetes</taxon>
        <taxon>Actinomycetales</taxon>
        <taxon>Actinomycetaceae</taxon>
        <taxon>Scrofimicrobium</taxon>
    </lineage>
</organism>
<gene>
    <name evidence="8" type="ORF">FYJ24_10825</name>
</gene>
<proteinExistence type="predicted"/>
<evidence type="ECO:0000256" key="6">
    <source>
        <dbReference type="ARBA" id="ARBA00023136"/>
    </source>
</evidence>
<dbReference type="GO" id="GO:0016887">
    <property type="term" value="F:ATP hydrolysis activity"/>
    <property type="evidence" value="ECO:0007669"/>
    <property type="project" value="InterPro"/>
</dbReference>
<dbReference type="GO" id="GO:0005524">
    <property type="term" value="F:ATP binding"/>
    <property type="evidence" value="ECO:0007669"/>
    <property type="project" value="UniProtKB-KW"/>
</dbReference>
<evidence type="ECO:0000256" key="1">
    <source>
        <dbReference type="ARBA" id="ARBA00004202"/>
    </source>
</evidence>
<dbReference type="InterPro" id="IPR050086">
    <property type="entry name" value="MetN_ABC_transporter-like"/>
</dbReference>
<dbReference type="SMART" id="SM00382">
    <property type="entry name" value="AAA"/>
    <property type="match status" value="1"/>
</dbReference>
<comment type="subcellular location">
    <subcellularLocation>
        <location evidence="1">Cell membrane</location>
        <topology evidence="1">Peripheral membrane protein</topology>
    </subcellularLocation>
</comment>
<reference evidence="8 9" key="1">
    <citation type="submission" date="2019-08" db="EMBL/GenBank/DDBJ databases">
        <title>In-depth cultivation of the pig gut microbiome towards novel bacterial diversity and tailored functional studies.</title>
        <authorList>
            <person name="Wylensek D."/>
            <person name="Hitch T.C.A."/>
            <person name="Clavel T."/>
        </authorList>
    </citation>
    <scope>NUCLEOTIDE SEQUENCE [LARGE SCALE GENOMIC DNA]</scope>
    <source>
        <strain evidence="8 9">WB03_NA08</strain>
    </source>
</reference>
<keyword evidence="2" id="KW-0813">Transport</keyword>
<protein>
    <submittedName>
        <fullName evidence="8">Amino acid ABC transporter ATP-binding protein</fullName>
    </submittedName>
</protein>
<dbReference type="InterPro" id="IPR003593">
    <property type="entry name" value="AAA+_ATPase"/>
</dbReference>
<evidence type="ECO:0000313" key="8">
    <source>
        <dbReference type="EMBL" id="MSS85238.1"/>
    </source>
</evidence>
<dbReference type="InterPro" id="IPR003439">
    <property type="entry name" value="ABC_transporter-like_ATP-bd"/>
</dbReference>
<dbReference type="Pfam" id="PF00005">
    <property type="entry name" value="ABC_tran"/>
    <property type="match status" value="1"/>
</dbReference>
<dbReference type="Proteomes" id="UP000470875">
    <property type="component" value="Unassembled WGS sequence"/>
</dbReference>
<evidence type="ECO:0000313" key="9">
    <source>
        <dbReference type="Proteomes" id="UP000470875"/>
    </source>
</evidence>
<keyword evidence="4" id="KW-0547">Nucleotide-binding</keyword>
<dbReference type="PROSITE" id="PS50893">
    <property type="entry name" value="ABC_TRANSPORTER_2"/>
    <property type="match status" value="1"/>
</dbReference>
<comment type="caution">
    <text evidence="8">The sequence shown here is derived from an EMBL/GenBank/DDBJ whole genome shotgun (WGS) entry which is preliminary data.</text>
</comment>
<dbReference type="RefSeq" id="WP_154546316.1">
    <property type="nucleotide sequence ID" value="NZ_VULO01000014.1"/>
</dbReference>
<evidence type="ECO:0000256" key="2">
    <source>
        <dbReference type="ARBA" id="ARBA00022448"/>
    </source>
</evidence>
<dbReference type="PIRSF" id="PIRSF039085">
    <property type="entry name" value="ABC_ATPase_HisP"/>
    <property type="match status" value="1"/>
</dbReference>
<dbReference type="InterPro" id="IPR027417">
    <property type="entry name" value="P-loop_NTPase"/>
</dbReference>
<dbReference type="EMBL" id="VULO01000014">
    <property type="protein sequence ID" value="MSS85238.1"/>
    <property type="molecule type" value="Genomic_DNA"/>
</dbReference>
<evidence type="ECO:0000259" key="7">
    <source>
        <dbReference type="PROSITE" id="PS50893"/>
    </source>
</evidence>